<gene>
    <name evidence="1" type="ORF">AD947_07360</name>
</gene>
<dbReference type="Pfam" id="PF24175">
    <property type="entry name" value="SU10_adaptor"/>
    <property type="match status" value="1"/>
</dbReference>
<dbReference type="PATRIC" id="fig|104102.12.peg.2279"/>
<sequence length="227" mass="26002">MTVLDCFRQASRRLLAQDQNSLFTGSDPFQIKMQAIISEAVLDIAQQHDWLALTSLCTLTTDGSTADFDLPDDYGRMLVKADVHSSIWSINYQECADLDEWTQLQRFMPSTVPGYWIIYGGQFHLIPTPRANENPCFWYISSNLVKDADGTLKPLFTADADTFLLDEQLLTLAMIWRWKQAEGLDYAEDMQNYEVRLSQIAAKDHGSKPIRSNRRGMNRLGIWGLRR</sequence>
<evidence type="ECO:0000313" key="1">
    <source>
        <dbReference type="EMBL" id="KXV57999.1"/>
    </source>
</evidence>
<organism evidence="1 2">
    <name type="scientific">Acetobacter tropicalis</name>
    <dbReference type="NCBI Taxonomy" id="104102"/>
    <lineage>
        <taxon>Bacteria</taxon>
        <taxon>Pseudomonadati</taxon>
        <taxon>Pseudomonadota</taxon>
        <taxon>Alphaproteobacteria</taxon>
        <taxon>Acetobacterales</taxon>
        <taxon>Acetobacteraceae</taxon>
        <taxon>Acetobacter</taxon>
    </lineage>
</organism>
<proteinExistence type="predicted"/>
<protein>
    <submittedName>
        <fullName evidence="1">Uncharacterized protein</fullName>
    </submittedName>
</protein>
<evidence type="ECO:0000313" key="2">
    <source>
        <dbReference type="Proteomes" id="UP000075411"/>
    </source>
</evidence>
<dbReference type="InterPro" id="IPR056209">
    <property type="entry name" value="SU10_adaptor"/>
</dbReference>
<dbReference type="Proteomes" id="UP000075411">
    <property type="component" value="Unassembled WGS sequence"/>
</dbReference>
<dbReference type="AlphaFoldDB" id="A0A149TY18"/>
<dbReference type="EMBL" id="LHZT01000117">
    <property type="protein sequence ID" value="KXV57999.1"/>
    <property type="molecule type" value="Genomic_DNA"/>
</dbReference>
<comment type="caution">
    <text evidence="1">The sequence shown here is derived from an EMBL/GenBank/DDBJ whole genome shotgun (WGS) entry which is preliminary data.</text>
</comment>
<dbReference type="OrthoDB" id="7220388at2"/>
<name>A0A149TY18_9PROT</name>
<reference evidence="1 2" key="1">
    <citation type="submission" date="2015-06" db="EMBL/GenBank/DDBJ databases">
        <title>Improved classification and identification of acetic acid bacteria using matrix-assisted laser desorption/ionization time-of-flight mass spectrometry; Gluconobacter nephelii and Gluconobacter uchimurae are later heterotypic synonyms of Gluconobacter japonicus and Gluconobacter oxydans, respectively.</title>
        <authorList>
            <person name="Li L."/>
            <person name="Cleenwerck I."/>
            <person name="De Vuyst L."/>
            <person name="Vandamme P."/>
        </authorList>
    </citation>
    <scope>NUCLEOTIDE SEQUENCE [LARGE SCALE GENOMIC DNA]</scope>
    <source>
        <strain evidence="1 2">LMG 1663</strain>
    </source>
</reference>
<dbReference type="RefSeq" id="WP_061488015.1">
    <property type="nucleotide sequence ID" value="NZ_LHZT01000117.1"/>
</dbReference>
<accession>A0A149TY18</accession>